<dbReference type="OrthoDB" id="9806017at2"/>
<dbReference type="Proteomes" id="UP000036938">
    <property type="component" value="Unassembled WGS sequence"/>
</dbReference>
<evidence type="ECO:0000313" key="4">
    <source>
        <dbReference type="EMBL" id="KNG92191.1"/>
    </source>
</evidence>
<dbReference type="PROSITE" id="PS01097">
    <property type="entry name" value="HUPF_HYPC"/>
    <property type="match status" value="1"/>
</dbReference>
<sequence>MCLGIPGQIVEISDHETNLALADVSGVRRKVNVTCVAGEGLDALVGKWVLIHVGFAMAIIDEAEAKKTMDTLNALGEAQEEFEAMFESDRAMEGRT</sequence>
<organism evidence="4 5">
    <name type="scientific">Pseudaestuariivita atlantica</name>
    <dbReference type="NCBI Taxonomy" id="1317121"/>
    <lineage>
        <taxon>Bacteria</taxon>
        <taxon>Pseudomonadati</taxon>
        <taxon>Pseudomonadota</taxon>
        <taxon>Alphaproteobacteria</taxon>
        <taxon>Rhodobacterales</taxon>
        <taxon>Paracoccaceae</taxon>
        <taxon>Pseudaestuariivita</taxon>
    </lineage>
</organism>
<evidence type="ECO:0000256" key="1">
    <source>
        <dbReference type="ARBA" id="ARBA00006018"/>
    </source>
</evidence>
<comment type="similarity">
    <text evidence="1">Belongs to the HupF/HypC family.</text>
</comment>
<protein>
    <recommendedName>
        <fullName evidence="3">Hydrogenase maturation factor HypC</fullName>
    </recommendedName>
</protein>
<dbReference type="STRING" id="1317121.ATO11_18565"/>
<dbReference type="FunFam" id="2.30.30.140:FF:000022">
    <property type="entry name" value="Hydrogenase assembly chaperone HybG"/>
    <property type="match status" value="1"/>
</dbReference>
<dbReference type="Pfam" id="PF01455">
    <property type="entry name" value="HupF_HypC"/>
    <property type="match status" value="1"/>
</dbReference>
<evidence type="ECO:0000313" key="5">
    <source>
        <dbReference type="Proteomes" id="UP000036938"/>
    </source>
</evidence>
<dbReference type="NCBIfam" id="TIGR00074">
    <property type="entry name" value="hypC_hupF"/>
    <property type="match status" value="1"/>
</dbReference>
<comment type="function">
    <text evidence="2">Involved in the maturation of [NiFe] hydrogenases. Involved in the biosynthesis of the Fe(CN)(2)CO cofactor.</text>
</comment>
<dbReference type="GO" id="GO:1902670">
    <property type="term" value="F:carbon dioxide binding"/>
    <property type="evidence" value="ECO:0007669"/>
    <property type="project" value="TreeGrafter"/>
</dbReference>
<dbReference type="Gene3D" id="2.30.30.140">
    <property type="match status" value="1"/>
</dbReference>
<proteinExistence type="inferred from homology"/>
<dbReference type="PATRIC" id="fig|1317121.7.peg.812"/>
<dbReference type="InterPro" id="IPR001109">
    <property type="entry name" value="Hydrogenase_HupF/HypC"/>
</dbReference>
<reference evidence="4 5" key="1">
    <citation type="journal article" date="2015" name="Int. J. Syst. Evol. Microbiol.">
        <title>Aestuariivita atlantica sp. nov., isolated from deep sea sediment of the Atlantic Ocean.</title>
        <authorList>
            <person name="Li G."/>
            <person name="Lai Q."/>
            <person name="Du Y."/>
            <person name="Liu X."/>
            <person name="Sun F."/>
            <person name="Shao Z."/>
        </authorList>
    </citation>
    <scope>NUCLEOTIDE SEQUENCE [LARGE SCALE GENOMIC DNA]</scope>
    <source>
        <strain evidence="4 5">22II-S11-z3</strain>
    </source>
</reference>
<gene>
    <name evidence="4" type="ORF">ATO11_18565</name>
</gene>
<dbReference type="AlphaFoldDB" id="A0A0L1JKB8"/>
<name>A0A0L1JKB8_9RHOB</name>
<dbReference type="PANTHER" id="PTHR35177:SF2">
    <property type="entry name" value="HYDROGENASE MATURATION FACTOR HYBG"/>
    <property type="match status" value="1"/>
</dbReference>
<dbReference type="RefSeq" id="WP_050532418.1">
    <property type="nucleotide sequence ID" value="NZ_AQQZ01000012.1"/>
</dbReference>
<comment type="caution">
    <text evidence="4">The sequence shown here is derived from an EMBL/GenBank/DDBJ whole genome shotgun (WGS) entry which is preliminary data.</text>
</comment>
<evidence type="ECO:0000256" key="3">
    <source>
        <dbReference type="ARBA" id="ARBA00071976"/>
    </source>
</evidence>
<dbReference type="PANTHER" id="PTHR35177">
    <property type="entry name" value="HYDROGENASE MATURATION FACTOR HYBG"/>
    <property type="match status" value="1"/>
</dbReference>
<keyword evidence="5" id="KW-1185">Reference proteome</keyword>
<dbReference type="InterPro" id="IPR019812">
    <property type="entry name" value="Hydgase_assmbl_chp_CS"/>
</dbReference>
<dbReference type="GO" id="GO:0005506">
    <property type="term" value="F:iron ion binding"/>
    <property type="evidence" value="ECO:0007669"/>
    <property type="project" value="TreeGrafter"/>
</dbReference>
<dbReference type="SUPFAM" id="SSF159127">
    <property type="entry name" value="HupF/HypC-like"/>
    <property type="match status" value="1"/>
</dbReference>
<dbReference type="GO" id="GO:0051604">
    <property type="term" value="P:protein maturation"/>
    <property type="evidence" value="ECO:0007669"/>
    <property type="project" value="TreeGrafter"/>
</dbReference>
<accession>A0A0L1JKB8</accession>
<dbReference type="EMBL" id="AQQZ01000012">
    <property type="protein sequence ID" value="KNG92191.1"/>
    <property type="molecule type" value="Genomic_DNA"/>
</dbReference>
<evidence type="ECO:0000256" key="2">
    <source>
        <dbReference type="ARBA" id="ARBA00053969"/>
    </source>
</evidence>
<dbReference type="PRINTS" id="PR00445">
    <property type="entry name" value="HUPFHYPC"/>
</dbReference>